<evidence type="ECO:0000259" key="1">
    <source>
        <dbReference type="Pfam" id="PF03865"/>
    </source>
</evidence>
<dbReference type="GO" id="GO:0098046">
    <property type="term" value="C:type V protein secretion system complex"/>
    <property type="evidence" value="ECO:0007669"/>
    <property type="project" value="TreeGrafter"/>
</dbReference>
<dbReference type="Pfam" id="PF03865">
    <property type="entry name" value="ShlB"/>
    <property type="match status" value="1"/>
</dbReference>
<dbReference type="InterPro" id="IPR005565">
    <property type="entry name" value="Hemolysn_activator_HlyB_C"/>
</dbReference>
<organism evidence="2">
    <name type="scientific">Sphingomonas jaspsi DSM 18422</name>
    <dbReference type="NCBI Taxonomy" id="1123268"/>
    <lineage>
        <taxon>Bacteria</taxon>
        <taxon>Pseudomonadati</taxon>
        <taxon>Pseudomonadota</taxon>
        <taxon>Alphaproteobacteria</taxon>
        <taxon>Sphingomonadales</taxon>
        <taxon>Sphingomonadaceae</taxon>
        <taxon>Sphingomonas</taxon>
    </lineage>
</organism>
<feature type="domain" description="Haemolysin activator HlyB C-terminal" evidence="1">
    <location>
        <begin position="252"/>
        <end position="469"/>
    </location>
</feature>
<dbReference type="HOGENOM" id="CLU_536260_0_0_5"/>
<dbReference type="InterPro" id="IPR051544">
    <property type="entry name" value="TPS_OM_transporter"/>
</dbReference>
<dbReference type="EMBL" id="JFBW01000001">
    <property type="protein sequence ID" value="EXG83035.1"/>
    <property type="molecule type" value="Genomic_DNA"/>
</dbReference>
<dbReference type="GO" id="GO:0046819">
    <property type="term" value="P:protein secretion by the type V secretion system"/>
    <property type="evidence" value="ECO:0007669"/>
    <property type="project" value="TreeGrafter"/>
</dbReference>
<gene>
    <name evidence="2" type="ORF">G570DRAFT_0012</name>
</gene>
<sequence>MLSSVAFPLLVSTALQMSKPTLPSTHSQPSISLEGVTVFDAGDLTAAAYSRAREARDQIDADTLAATVELLYRERGFIFAEAAALRREDGSQVVEVDEGAVARLVFDGVPSRVQPSLTAILAPALSSGPVQRPPFERALALVSDLAGIQVQAELRPNGPNNDLIISGTVRRQAGVAGVEFIPARPGTAVRGFVSQELYGTAITGDLLRLTGVISREPSDSPSAALFGTYRVPLAANGTYAEVYAGNVIGRRTFDRTQAPLRLRGETAGGLLGIVVRRDLQNFLYLIAEAEYQRARSRVAGTQTESNAMSGRIHVTGGHDFPRGGIMRWALTTSVGVRLNDKVQAFTDGPRRFAHLRGDFGIVRVISRDSNITIRFDARAQLSGTTLPEVERFALGHAPFLRGYAPAEVEGDSGVSGTLEISRSFERQSAKSITSLAPFAFFSAGAAWLDQPRPTLGERRARRIASIGAGTDLRWGPWQLSGWGAIPLAAGPRTKAGNVAAYLALTRGW</sequence>
<accession>A0A010YS45</accession>
<dbReference type="PANTHER" id="PTHR34597:SF6">
    <property type="entry name" value="BLR6126 PROTEIN"/>
    <property type="match status" value="1"/>
</dbReference>
<dbReference type="PANTHER" id="PTHR34597">
    <property type="entry name" value="SLR1661 PROTEIN"/>
    <property type="match status" value="1"/>
</dbReference>
<proteinExistence type="predicted"/>
<dbReference type="GO" id="GO:0008320">
    <property type="term" value="F:protein transmembrane transporter activity"/>
    <property type="evidence" value="ECO:0007669"/>
    <property type="project" value="TreeGrafter"/>
</dbReference>
<protein>
    <submittedName>
        <fullName evidence="2">Hemolysin activation/secretion protein</fullName>
    </submittedName>
</protein>
<name>A0A010YS45_9SPHN</name>
<dbReference type="Gene3D" id="2.40.160.50">
    <property type="entry name" value="membrane protein fhac: a member of the omp85/tpsb transporter family"/>
    <property type="match status" value="1"/>
</dbReference>
<comment type="caution">
    <text evidence="2">The sequence shown here is derived from an EMBL/GenBank/DDBJ whole genome shotgun (WGS) entry which is preliminary data.</text>
</comment>
<reference evidence="2" key="1">
    <citation type="submission" date="2013-07" db="EMBL/GenBank/DDBJ databases">
        <authorList>
            <consortium name="DOE Joint Genome Institute"/>
            <person name="Kyrpides N."/>
            <person name="Huntemann M."/>
            <person name="Han J."/>
            <person name="Chen A."/>
            <person name="Mavromatis K."/>
            <person name="Markowitz V."/>
            <person name="Palaniappan K."/>
            <person name="Ivanova N."/>
            <person name="Schaumberg A."/>
            <person name="Pati A."/>
            <person name="Liolios K."/>
            <person name="Nordberg H.P."/>
            <person name="Cantor M.N."/>
            <person name="Hua S.X."/>
            <person name="Woyke T."/>
        </authorList>
    </citation>
    <scope>NUCLEOTIDE SEQUENCE [LARGE SCALE GENOMIC DNA]</scope>
    <source>
        <strain evidence="2">DSM 18422</strain>
    </source>
</reference>
<dbReference type="AlphaFoldDB" id="A0A010YS45"/>
<evidence type="ECO:0000313" key="2">
    <source>
        <dbReference type="EMBL" id="EXG83035.1"/>
    </source>
</evidence>